<protein>
    <recommendedName>
        <fullName evidence="5">DUF2569 domain-containing protein</fullName>
    </recommendedName>
</protein>
<dbReference type="InterPro" id="IPR019690">
    <property type="entry name" value="DUF2569"/>
</dbReference>
<feature type="transmembrane region" description="Helical" evidence="2">
    <location>
        <begin position="147"/>
        <end position="163"/>
    </location>
</feature>
<keyword evidence="4" id="KW-1185">Reference proteome</keyword>
<feature type="compositionally biased region" description="Polar residues" evidence="1">
    <location>
        <begin position="1"/>
        <end position="11"/>
    </location>
</feature>
<accession>A0A518D793</accession>
<gene>
    <name evidence="3" type="ORF">Pla175_07130</name>
</gene>
<feature type="transmembrane region" description="Helical" evidence="2">
    <location>
        <begin position="111"/>
        <end position="135"/>
    </location>
</feature>
<name>A0A518D793_9BACT</name>
<dbReference type="Pfam" id="PF10754">
    <property type="entry name" value="DUF2569"/>
    <property type="match status" value="1"/>
</dbReference>
<keyword evidence="2" id="KW-1133">Transmembrane helix</keyword>
<evidence type="ECO:0000256" key="1">
    <source>
        <dbReference type="SAM" id="MobiDB-lite"/>
    </source>
</evidence>
<keyword evidence="2" id="KW-0812">Transmembrane</keyword>
<feature type="transmembrane region" description="Helical" evidence="2">
    <location>
        <begin position="29"/>
        <end position="49"/>
    </location>
</feature>
<dbReference type="KEGG" id="pnd:Pla175_07130"/>
<keyword evidence="2" id="KW-0472">Membrane</keyword>
<evidence type="ECO:0000256" key="2">
    <source>
        <dbReference type="SAM" id="Phobius"/>
    </source>
</evidence>
<evidence type="ECO:0008006" key="5">
    <source>
        <dbReference type="Google" id="ProtNLM"/>
    </source>
</evidence>
<feature type="transmembrane region" description="Helical" evidence="2">
    <location>
        <begin position="77"/>
        <end position="104"/>
    </location>
</feature>
<sequence length="172" mass="19074">MNETNPYQSPESVEEVTSPLRDEEVPSGIGGWLILPTIGVVLSPISLLVDTAHMFRLFTDGTWEACTTPGSEDYLPFWGSLLIFEMVDNLVFAAAFTFLAVLLFRKSRYFPMAYIGIALASLGLILLDAWLVSLVVPNQRMFDHQELGGALVGAAIWVPYMLISNRVKNTFV</sequence>
<dbReference type="RefSeq" id="WP_197527242.1">
    <property type="nucleotide sequence ID" value="NZ_CP036291.1"/>
</dbReference>
<evidence type="ECO:0000313" key="3">
    <source>
        <dbReference type="EMBL" id="QDU87354.1"/>
    </source>
</evidence>
<feature type="region of interest" description="Disordered" evidence="1">
    <location>
        <begin position="1"/>
        <end position="22"/>
    </location>
</feature>
<dbReference type="EMBL" id="CP036291">
    <property type="protein sequence ID" value="QDU87354.1"/>
    <property type="molecule type" value="Genomic_DNA"/>
</dbReference>
<dbReference type="Proteomes" id="UP000317429">
    <property type="component" value="Chromosome"/>
</dbReference>
<evidence type="ECO:0000313" key="4">
    <source>
        <dbReference type="Proteomes" id="UP000317429"/>
    </source>
</evidence>
<organism evidence="3 4">
    <name type="scientific">Pirellulimonas nuda</name>
    <dbReference type="NCBI Taxonomy" id="2528009"/>
    <lineage>
        <taxon>Bacteria</taxon>
        <taxon>Pseudomonadati</taxon>
        <taxon>Planctomycetota</taxon>
        <taxon>Planctomycetia</taxon>
        <taxon>Pirellulales</taxon>
        <taxon>Lacipirellulaceae</taxon>
        <taxon>Pirellulimonas</taxon>
    </lineage>
</organism>
<reference evidence="3 4" key="1">
    <citation type="submission" date="2019-02" db="EMBL/GenBank/DDBJ databases">
        <title>Deep-cultivation of Planctomycetes and their phenomic and genomic characterization uncovers novel biology.</title>
        <authorList>
            <person name="Wiegand S."/>
            <person name="Jogler M."/>
            <person name="Boedeker C."/>
            <person name="Pinto D."/>
            <person name="Vollmers J."/>
            <person name="Rivas-Marin E."/>
            <person name="Kohn T."/>
            <person name="Peeters S.H."/>
            <person name="Heuer A."/>
            <person name="Rast P."/>
            <person name="Oberbeckmann S."/>
            <person name="Bunk B."/>
            <person name="Jeske O."/>
            <person name="Meyerdierks A."/>
            <person name="Storesund J.E."/>
            <person name="Kallscheuer N."/>
            <person name="Luecker S."/>
            <person name="Lage O.M."/>
            <person name="Pohl T."/>
            <person name="Merkel B.J."/>
            <person name="Hornburger P."/>
            <person name="Mueller R.-W."/>
            <person name="Bruemmer F."/>
            <person name="Labrenz M."/>
            <person name="Spormann A.M."/>
            <person name="Op den Camp H."/>
            <person name="Overmann J."/>
            <person name="Amann R."/>
            <person name="Jetten M.S.M."/>
            <person name="Mascher T."/>
            <person name="Medema M.H."/>
            <person name="Devos D.P."/>
            <person name="Kaster A.-K."/>
            <person name="Ovreas L."/>
            <person name="Rohde M."/>
            <person name="Galperin M.Y."/>
            <person name="Jogler C."/>
        </authorList>
    </citation>
    <scope>NUCLEOTIDE SEQUENCE [LARGE SCALE GENOMIC DNA]</scope>
    <source>
        <strain evidence="3 4">Pla175</strain>
    </source>
</reference>
<dbReference type="AlphaFoldDB" id="A0A518D793"/>
<proteinExistence type="predicted"/>